<organism evidence="8 9">
    <name type="scientific">BD1-7 clade bacterium</name>
    <dbReference type="NCBI Taxonomy" id="2029982"/>
    <lineage>
        <taxon>Bacteria</taxon>
        <taxon>Pseudomonadati</taxon>
        <taxon>Pseudomonadota</taxon>
        <taxon>Gammaproteobacteria</taxon>
        <taxon>Cellvibrionales</taxon>
        <taxon>Spongiibacteraceae</taxon>
        <taxon>BD1-7 clade</taxon>
    </lineage>
</organism>
<dbReference type="Gene3D" id="3.90.132.10">
    <property type="entry name" value="Leishmanolysin , domain 2"/>
    <property type="match status" value="1"/>
</dbReference>
<evidence type="ECO:0000313" key="9">
    <source>
        <dbReference type="Proteomes" id="UP000434580"/>
    </source>
</evidence>
<dbReference type="PANTHER" id="PTHR10942">
    <property type="entry name" value="LEISHMANOLYSIN-LIKE PEPTIDASE"/>
    <property type="match status" value="1"/>
</dbReference>
<dbReference type="GO" id="GO:0016020">
    <property type="term" value="C:membrane"/>
    <property type="evidence" value="ECO:0007669"/>
    <property type="project" value="InterPro"/>
</dbReference>
<dbReference type="OrthoDB" id="9811262at2"/>
<dbReference type="Pfam" id="PF01457">
    <property type="entry name" value="Peptidase_M8"/>
    <property type="match status" value="1"/>
</dbReference>
<evidence type="ECO:0000256" key="6">
    <source>
        <dbReference type="ARBA" id="ARBA00023049"/>
    </source>
</evidence>
<dbReference type="EMBL" id="CACSII010000016">
    <property type="protein sequence ID" value="CAA0111382.1"/>
    <property type="molecule type" value="Genomic_DNA"/>
</dbReference>
<dbReference type="AlphaFoldDB" id="A0A5S9Q4Z0"/>
<gene>
    <name evidence="8" type="ORF">DPBNPPHM_01479</name>
</gene>
<reference evidence="8 9" key="1">
    <citation type="submission" date="2019-11" db="EMBL/GenBank/DDBJ databases">
        <authorList>
            <person name="Holert J."/>
        </authorList>
    </citation>
    <scope>NUCLEOTIDE SEQUENCE [LARGE SCALE GENOMIC DNA]</scope>
    <source>
        <strain evidence="8">BC5_2</strain>
    </source>
</reference>
<sequence length="515" mass="57196">MKVYQQFLLLVLAIFLASCGNSEKDPNQRHLDDPAEPALPATCSNNDTRKGLTACGHRDVGLLTQTCVDNTWVDTDQCDMQCAGNWRNMRIRLLDFSNIPDRNLSQQMLGFVDQAIERLQNTLKVRHSDMPLKLNQASCVDIDIAQSWRTNGFDDTDFAVFLDNTNDSCNAGTLAWATACDWDQAGRPIAMRLNMCDRFTSSPEPVTDVDTLEHEMIHGLGFSPRHYDDYVGCDGERLTDVEATTRLATNQFGEVYQEVTTGRAVTWAQNYFGCDSLTGVPLEDDGARGTASAHWEQRIFTHETMSSAQYGPTKLSGLTLAFLEDTGWYQPIYDRAGDLYLGKGQGCGFIDAGSPQEYSFDYCGDLDSHGCLPDGIHRGLCTIVDYSGEILPEPFRHFGNGDQQGPEVTEFFPFRTQPAGFTSVGFHHACTDVRGATLLPRNFGEVWGDESRCFTGIDQFSGARTGLCYESVCRDDHLAVVYEGVEYICPQEGGSMGIPFQNVELICPQFARICQ</sequence>
<evidence type="ECO:0000256" key="2">
    <source>
        <dbReference type="ARBA" id="ARBA00022670"/>
    </source>
</evidence>
<evidence type="ECO:0008006" key="10">
    <source>
        <dbReference type="Google" id="ProtNLM"/>
    </source>
</evidence>
<protein>
    <recommendedName>
        <fullName evidence="10">Leishmanolysin-like peptidase</fullName>
    </recommendedName>
</protein>
<dbReference type="PROSITE" id="PS51257">
    <property type="entry name" value="PROKAR_LIPOPROTEIN"/>
    <property type="match status" value="1"/>
</dbReference>
<dbReference type="GO" id="GO:0004222">
    <property type="term" value="F:metalloendopeptidase activity"/>
    <property type="evidence" value="ECO:0007669"/>
    <property type="project" value="InterPro"/>
</dbReference>
<feature type="chain" id="PRO_5030138091" description="Leishmanolysin-like peptidase" evidence="7">
    <location>
        <begin position="24"/>
        <end position="515"/>
    </location>
</feature>
<dbReference type="PANTHER" id="PTHR10942:SF0">
    <property type="entry name" value="LEISHMANOLYSIN-LIKE PEPTIDASE"/>
    <property type="match status" value="1"/>
</dbReference>
<dbReference type="GO" id="GO:0007155">
    <property type="term" value="P:cell adhesion"/>
    <property type="evidence" value="ECO:0007669"/>
    <property type="project" value="InterPro"/>
</dbReference>
<comment type="cofactor">
    <cofactor evidence="1">
        <name>Zn(2+)</name>
        <dbReference type="ChEBI" id="CHEBI:29105"/>
    </cofactor>
</comment>
<keyword evidence="7" id="KW-0732">Signal</keyword>
<evidence type="ECO:0000256" key="1">
    <source>
        <dbReference type="ARBA" id="ARBA00001947"/>
    </source>
</evidence>
<keyword evidence="6" id="KW-0482">Metalloprotease</keyword>
<evidence type="ECO:0000256" key="3">
    <source>
        <dbReference type="ARBA" id="ARBA00022723"/>
    </source>
</evidence>
<evidence type="ECO:0000256" key="7">
    <source>
        <dbReference type="SAM" id="SignalP"/>
    </source>
</evidence>
<keyword evidence="3" id="KW-0479">Metal-binding</keyword>
<dbReference type="SUPFAM" id="SSF55486">
    <property type="entry name" value="Metalloproteases ('zincins'), catalytic domain"/>
    <property type="match status" value="1"/>
</dbReference>
<dbReference type="GO" id="GO:0005737">
    <property type="term" value="C:cytoplasm"/>
    <property type="evidence" value="ECO:0007669"/>
    <property type="project" value="TreeGrafter"/>
</dbReference>
<evidence type="ECO:0000256" key="5">
    <source>
        <dbReference type="ARBA" id="ARBA00022833"/>
    </source>
</evidence>
<feature type="signal peptide" evidence="7">
    <location>
        <begin position="1"/>
        <end position="23"/>
    </location>
</feature>
<keyword evidence="2" id="KW-0645">Protease</keyword>
<dbReference type="Gene3D" id="3.10.170.20">
    <property type="match status" value="1"/>
</dbReference>
<accession>A0A5S9Q4Z0</accession>
<keyword evidence="4" id="KW-0378">Hydrolase</keyword>
<name>A0A5S9Q4Z0_9GAMM</name>
<evidence type="ECO:0000256" key="4">
    <source>
        <dbReference type="ARBA" id="ARBA00022801"/>
    </source>
</evidence>
<proteinExistence type="predicted"/>
<dbReference type="InterPro" id="IPR001577">
    <property type="entry name" value="Peptidase_M8"/>
</dbReference>
<evidence type="ECO:0000313" key="8">
    <source>
        <dbReference type="EMBL" id="CAA0111382.1"/>
    </source>
</evidence>
<keyword evidence="5" id="KW-0862">Zinc</keyword>
<dbReference type="GO" id="GO:0046872">
    <property type="term" value="F:metal ion binding"/>
    <property type="evidence" value="ECO:0007669"/>
    <property type="project" value="UniProtKB-KW"/>
</dbReference>
<dbReference type="Proteomes" id="UP000434580">
    <property type="component" value="Unassembled WGS sequence"/>
</dbReference>
<dbReference type="GO" id="GO:0006508">
    <property type="term" value="P:proteolysis"/>
    <property type="evidence" value="ECO:0007669"/>
    <property type="project" value="UniProtKB-KW"/>
</dbReference>